<reference evidence="1 2" key="1">
    <citation type="submission" date="2015-07" db="EMBL/GenBank/DDBJ databases">
        <authorList>
            <consortium name="Pathogen Informatics"/>
        </authorList>
    </citation>
    <scope>NUCLEOTIDE SEQUENCE [LARGE SCALE GENOMIC DNA]</scope>
    <source>
        <strain evidence="1 2">A316</strain>
    </source>
</reference>
<protein>
    <submittedName>
        <fullName evidence="1">Uncharacterized protein</fullName>
    </submittedName>
</protein>
<proteinExistence type="predicted"/>
<organism evidence="1 2">
    <name type="scientific">Vibrio cholerae</name>
    <dbReference type="NCBI Taxonomy" id="666"/>
    <lineage>
        <taxon>Bacteria</taxon>
        <taxon>Pseudomonadati</taxon>
        <taxon>Pseudomonadota</taxon>
        <taxon>Gammaproteobacteria</taxon>
        <taxon>Vibrionales</taxon>
        <taxon>Vibrionaceae</taxon>
        <taxon>Vibrio</taxon>
    </lineage>
</organism>
<sequence length="50" mass="5220">MAVMTPPAIAEKTTATPLPENKIICSKAPVAAPEVKPMMSGEPSGLREID</sequence>
<dbReference type="Proteomes" id="UP000041770">
    <property type="component" value="Unassembled WGS sequence"/>
</dbReference>
<dbReference type="AlphaFoldDB" id="A0A655YKU2"/>
<evidence type="ECO:0000313" key="2">
    <source>
        <dbReference type="Proteomes" id="UP000041770"/>
    </source>
</evidence>
<accession>A0A655YKU2</accession>
<evidence type="ECO:0000313" key="1">
    <source>
        <dbReference type="EMBL" id="CSC47007.1"/>
    </source>
</evidence>
<dbReference type="EMBL" id="CWQY01000007">
    <property type="protein sequence ID" value="CSC47007.1"/>
    <property type="molecule type" value="Genomic_DNA"/>
</dbReference>
<name>A0A655YKU2_VIBCL</name>
<gene>
    <name evidence="1" type="ORF">ERS013200_01488</name>
</gene>